<evidence type="ECO:0000313" key="2">
    <source>
        <dbReference type="EMBL" id="KAJ1096821.1"/>
    </source>
</evidence>
<protein>
    <submittedName>
        <fullName evidence="2">Uncharacterized protein</fullName>
    </submittedName>
</protein>
<name>A0AAV7M036_PLEWA</name>
<dbReference type="EMBL" id="JANPWB010000014">
    <property type="protein sequence ID" value="KAJ1096821.1"/>
    <property type="molecule type" value="Genomic_DNA"/>
</dbReference>
<proteinExistence type="predicted"/>
<feature type="region of interest" description="Disordered" evidence="1">
    <location>
        <begin position="1"/>
        <end position="47"/>
    </location>
</feature>
<accession>A0AAV7M036</accession>
<organism evidence="2 3">
    <name type="scientific">Pleurodeles waltl</name>
    <name type="common">Iberian ribbed newt</name>
    <dbReference type="NCBI Taxonomy" id="8319"/>
    <lineage>
        <taxon>Eukaryota</taxon>
        <taxon>Metazoa</taxon>
        <taxon>Chordata</taxon>
        <taxon>Craniata</taxon>
        <taxon>Vertebrata</taxon>
        <taxon>Euteleostomi</taxon>
        <taxon>Amphibia</taxon>
        <taxon>Batrachia</taxon>
        <taxon>Caudata</taxon>
        <taxon>Salamandroidea</taxon>
        <taxon>Salamandridae</taxon>
        <taxon>Pleurodelinae</taxon>
        <taxon>Pleurodeles</taxon>
    </lineage>
</organism>
<feature type="compositionally biased region" description="Polar residues" evidence="1">
    <location>
        <begin position="1"/>
        <end position="11"/>
    </location>
</feature>
<comment type="caution">
    <text evidence="2">The sequence shown here is derived from an EMBL/GenBank/DDBJ whole genome shotgun (WGS) entry which is preliminary data.</text>
</comment>
<dbReference type="Proteomes" id="UP001066276">
    <property type="component" value="Chromosome 10"/>
</dbReference>
<keyword evidence="3" id="KW-1185">Reference proteome</keyword>
<dbReference type="AlphaFoldDB" id="A0AAV7M036"/>
<sequence length="64" mass="6818">GKQSKMESTPMRNGAEMGGVPRSRDSKRLLRRKTTCNTPSPTPDGGMCTACESAATNATNRCTL</sequence>
<evidence type="ECO:0000313" key="3">
    <source>
        <dbReference type="Proteomes" id="UP001066276"/>
    </source>
</evidence>
<feature type="non-terminal residue" evidence="2">
    <location>
        <position position="1"/>
    </location>
</feature>
<gene>
    <name evidence="2" type="ORF">NDU88_001952</name>
</gene>
<feature type="non-terminal residue" evidence="2">
    <location>
        <position position="64"/>
    </location>
</feature>
<evidence type="ECO:0000256" key="1">
    <source>
        <dbReference type="SAM" id="MobiDB-lite"/>
    </source>
</evidence>
<reference evidence="2" key="1">
    <citation type="journal article" date="2022" name="bioRxiv">
        <title>Sequencing and chromosome-scale assembly of the giantPleurodeles waltlgenome.</title>
        <authorList>
            <person name="Brown T."/>
            <person name="Elewa A."/>
            <person name="Iarovenko S."/>
            <person name="Subramanian E."/>
            <person name="Araus A.J."/>
            <person name="Petzold A."/>
            <person name="Susuki M."/>
            <person name="Suzuki K.-i.T."/>
            <person name="Hayashi T."/>
            <person name="Toyoda A."/>
            <person name="Oliveira C."/>
            <person name="Osipova E."/>
            <person name="Leigh N.D."/>
            <person name="Simon A."/>
            <person name="Yun M.H."/>
        </authorList>
    </citation>
    <scope>NUCLEOTIDE SEQUENCE</scope>
    <source>
        <strain evidence="2">20211129_DDA</strain>
        <tissue evidence="2">Liver</tissue>
    </source>
</reference>